<organism evidence="2 3">
    <name type="scientific">Saprolegnia parasitica (strain CBS 223.65)</name>
    <dbReference type="NCBI Taxonomy" id="695850"/>
    <lineage>
        <taxon>Eukaryota</taxon>
        <taxon>Sar</taxon>
        <taxon>Stramenopiles</taxon>
        <taxon>Oomycota</taxon>
        <taxon>Saprolegniomycetes</taxon>
        <taxon>Saprolegniales</taxon>
        <taxon>Saprolegniaceae</taxon>
        <taxon>Saprolegnia</taxon>
    </lineage>
</organism>
<dbReference type="RefSeq" id="XP_012200688.1">
    <property type="nucleotide sequence ID" value="XM_012345298.1"/>
</dbReference>
<feature type="transmembrane region" description="Helical" evidence="1">
    <location>
        <begin position="431"/>
        <end position="453"/>
    </location>
</feature>
<feature type="transmembrane region" description="Helical" evidence="1">
    <location>
        <begin position="352"/>
        <end position="374"/>
    </location>
</feature>
<dbReference type="Proteomes" id="UP000030745">
    <property type="component" value="Unassembled WGS sequence"/>
</dbReference>
<dbReference type="AlphaFoldDB" id="A0A067CQ27"/>
<feature type="transmembrane region" description="Helical" evidence="1">
    <location>
        <begin position="482"/>
        <end position="502"/>
    </location>
</feature>
<reference evidence="2 3" key="1">
    <citation type="journal article" date="2013" name="PLoS Genet.">
        <title>Distinctive expansion of potential virulence genes in the genome of the oomycete fish pathogen Saprolegnia parasitica.</title>
        <authorList>
            <person name="Jiang R.H."/>
            <person name="de Bruijn I."/>
            <person name="Haas B.J."/>
            <person name="Belmonte R."/>
            <person name="Lobach L."/>
            <person name="Christie J."/>
            <person name="van den Ackerveken G."/>
            <person name="Bottin A."/>
            <person name="Bulone V."/>
            <person name="Diaz-Moreno S.M."/>
            <person name="Dumas B."/>
            <person name="Fan L."/>
            <person name="Gaulin E."/>
            <person name="Govers F."/>
            <person name="Grenville-Briggs L.J."/>
            <person name="Horner N.R."/>
            <person name="Levin J.Z."/>
            <person name="Mammella M."/>
            <person name="Meijer H.J."/>
            <person name="Morris P."/>
            <person name="Nusbaum C."/>
            <person name="Oome S."/>
            <person name="Phillips A.J."/>
            <person name="van Rooyen D."/>
            <person name="Rzeszutek E."/>
            <person name="Saraiva M."/>
            <person name="Secombes C.J."/>
            <person name="Seidl M.F."/>
            <person name="Snel B."/>
            <person name="Stassen J.H."/>
            <person name="Sykes S."/>
            <person name="Tripathy S."/>
            <person name="van den Berg H."/>
            <person name="Vega-Arreguin J.C."/>
            <person name="Wawra S."/>
            <person name="Young S.K."/>
            <person name="Zeng Q."/>
            <person name="Dieguez-Uribeondo J."/>
            <person name="Russ C."/>
            <person name="Tyler B.M."/>
            <person name="van West P."/>
        </authorList>
    </citation>
    <scope>NUCLEOTIDE SEQUENCE [LARGE SCALE GENOMIC DNA]</scope>
    <source>
        <strain evidence="2 3">CBS 223.65</strain>
    </source>
</reference>
<proteinExistence type="predicted"/>
<protein>
    <submittedName>
        <fullName evidence="2">Uncharacterized protein</fullName>
    </submittedName>
</protein>
<name>A0A067CQ27_SAPPC</name>
<evidence type="ECO:0000313" key="3">
    <source>
        <dbReference type="Proteomes" id="UP000030745"/>
    </source>
</evidence>
<evidence type="ECO:0000313" key="2">
    <source>
        <dbReference type="EMBL" id="KDO28626.1"/>
    </source>
</evidence>
<accession>A0A067CQ27</accession>
<keyword evidence="1" id="KW-0812">Transmembrane</keyword>
<dbReference type="GeneID" id="24128829"/>
<feature type="transmembrane region" description="Helical" evidence="1">
    <location>
        <begin position="398"/>
        <end position="419"/>
    </location>
</feature>
<dbReference type="KEGG" id="spar:SPRG_06481"/>
<dbReference type="VEuPathDB" id="FungiDB:SPRG_06481"/>
<keyword evidence="1" id="KW-0472">Membrane</keyword>
<dbReference type="EMBL" id="KK583210">
    <property type="protein sequence ID" value="KDO28626.1"/>
    <property type="molecule type" value="Genomic_DNA"/>
</dbReference>
<keyword evidence="1" id="KW-1133">Transmembrane helix</keyword>
<feature type="transmembrane region" description="Helical" evidence="1">
    <location>
        <begin position="33"/>
        <end position="52"/>
    </location>
</feature>
<sequence>MGRVSITPTTSLQRGASIDDIPRRTQELHHGTLLSNLCVALATVVAICTHYLNQIANSVAYMGMNEHDFGAHQWHVPVLTLLEATSSLHFNASLVPTTGTVSLSDLMYKACSIHNQTCANAFAPESAQIWNLIGLAFRQIPDIDTPRFQDASEDVRFQHVNNLSGWNKVLAQYYIPGYATAITCMARRVKFSINGNASGVDTLAFCSRRAYDPKWRCENDVPPDTPVYVVQLQKATTVYLGAVLMRDIHLNPGVTATAVGGPHGPASISTVPSIDEYQVGILQVSAPWDVLAASRCYAYSHETRLGWLLHVRGRVSIRWTCDAILLPNAITLLGATLYYCMHQWIFAAESQISLVVVCLSKNVLGFVILVVTFWDNTNLQTLTTYLVQNDVESTNAQILRYCGPALVASIVGIMTGPCIQLCFSPRVVTQTWLLTLFTPLNWALVFALEAFVFPYMNKSVPGPCGYATSTNCLHLTAIPQTYYFSAVVAGAVVVAAVITICLHARCLPETVPVPPTHSVLQYLAINDIRHIATSGRGCVLSNFDDDIIVDAGLLMMKTWCASPTRT</sequence>
<keyword evidence="3" id="KW-1185">Reference proteome</keyword>
<gene>
    <name evidence="2" type="ORF">SPRG_06481</name>
</gene>
<evidence type="ECO:0000256" key="1">
    <source>
        <dbReference type="SAM" id="Phobius"/>
    </source>
</evidence>
<feature type="transmembrane region" description="Helical" evidence="1">
    <location>
        <begin position="323"/>
        <end position="340"/>
    </location>
</feature>